<feature type="region of interest" description="Disordered" evidence="1">
    <location>
        <begin position="1"/>
        <end position="38"/>
    </location>
</feature>
<keyword evidence="3" id="KW-1185">Reference proteome</keyword>
<dbReference type="EMBL" id="RSCD01000024">
    <property type="protein sequence ID" value="RSH83720.1"/>
    <property type="molecule type" value="Genomic_DNA"/>
</dbReference>
<evidence type="ECO:0000313" key="3">
    <source>
        <dbReference type="Proteomes" id="UP000279259"/>
    </source>
</evidence>
<organism evidence="2 3">
    <name type="scientific">Saitozyma podzolica</name>
    <dbReference type="NCBI Taxonomy" id="1890683"/>
    <lineage>
        <taxon>Eukaryota</taxon>
        <taxon>Fungi</taxon>
        <taxon>Dikarya</taxon>
        <taxon>Basidiomycota</taxon>
        <taxon>Agaricomycotina</taxon>
        <taxon>Tremellomycetes</taxon>
        <taxon>Tremellales</taxon>
        <taxon>Trimorphomycetaceae</taxon>
        <taxon>Saitozyma</taxon>
    </lineage>
</organism>
<feature type="compositionally biased region" description="Basic and acidic residues" evidence="1">
    <location>
        <begin position="17"/>
        <end position="37"/>
    </location>
</feature>
<name>A0A427XXZ8_9TREE</name>
<proteinExistence type="predicted"/>
<reference evidence="2 3" key="1">
    <citation type="submission" date="2018-11" db="EMBL/GenBank/DDBJ databases">
        <title>Genome sequence of Saitozyma podzolica DSM 27192.</title>
        <authorList>
            <person name="Aliyu H."/>
            <person name="Gorte O."/>
            <person name="Ochsenreither K."/>
        </authorList>
    </citation>
    <scope>NUCLEOTIDE SEQUENCE [LARGE SCALE GENOMIC DNA]</scope>
    <source>
        <strain evidence="2 3">DSM 27192</strain>
    </source>
</reference>
<sequence>MKEDNIPWGQRKSIRVTRSDQAAEERRFADQPLERSSTDIPQEEELFRNGGIPLKIDVGAVVDLEGYKKAGQGQVDATRPKHDKAIRGAALVARFRPDMQPLNPLT</sequence>
<evidence type="ECO:0000256" key="1">
    <source>
        <dbReference type="SAM" id="MobiDB-lite"/>
    </source>
</evidence>
<evidence type="ECO:0000313" key="2">
    <source>
        <dbReference type="EMBL" id="RSH83720.1"/>
    </source>
</evidence>
<dbReference type="Proteomes" id="UP000279259">
    <property type="component" value="Unassembled WGS sequence"/>
</dbReference>
<protein>
    <submittedName>
        <fullName evidence="2">Uncharacterized protein</fullName>
    </submittedName>
</protein>
<gene>
    <name evidence="2" type="ORF">EHS25_005624</name>
</gene>
<dbReference type="AlphaFoldDB" id="A0A427XXZ8"/>
<accession>A0A427XXZ8</accession>
<comment type="caution">
    <text evidence="2">The sequence shown here is derived from an EMBL/GenBank/DDBJ whole genome shotgun (WGS) entry which is preliminary data.</text>
</comment>